<organism evidence="1 2">
    <name type="scientific">Maribacter confluentis</name>
    <dbReference type="NCBI Taxonomy" id="1656093"/>
    <lineage>
        <taxon>Bacteria</taxon>
        <taxon>Pseudomonadati</taxon>
        <taxon>Bacteroidota</taxon>
        <taxon>Flavobacteriia</taxon>
        <taxon>Flavobacteriales</taxon>
        <taxon>Flavobacteriaceae</taxon>
        <taxon>Maribacter</taxon>
    </lineage>
</organism>
<gene>
    <name evidence="1" type="ORF">Q2T41_10540</name>
</gene>
<comment type="caution">
    <text evidence="1">The sequence shown here is derived from an EMBL/GenBank/DDBJ whole genome shotgun (WGS) entry which is preliminary data.</text>
</comment>
<evidence type="ECO:0000313" key="1">
    <source>
        <dbReference type="EMBL" id="MDO1513094.1"/>
    </source>
</evidence>
<reference evidence="1" key="1">
    <citation type="journal article" date="2014" name="Int. J. Syst. Evol. Microbiol.">
        <title>Complete genome of a new Firmicutes species belonging to the dominant human colonic microbiota ('Ruminococcus bicirculans') reveals two chromosomes and a selective capacity to utilize plant glucans.</title>
        <authorList>
            <consortium name="NISC Comparative Sequencing Program"/>
            <person name="Wegmann U."/>
            <person name="Louis P."/>
            <person name="Goesmann A."/>
            <person name="Henrissat B."/>
            <person name="Duncan S.H."/>
            <person name="Flint H.J."/>
        </authorList>
    </citation>
    <scope>NUCLEOTIDE SEQUENCE</scope>
    <source>
        <strain evidence="1">CECT 8869</strain>
    </source>
</reference>
<name>A0ABT8RQ99_9FLAO</name>
<reference evidence="1" key="2">
    <citation type="submission" date="2023-06" db="EMBL/GenBank/DDBJ databases">
        <authorList>
            <person name="Lucena T."/>
            <person name="Sun Q."/>
        </authorList>
    </citation>
    <scope>NUCLEOTIDE SEQUENCE</scope>
    <source>
        <strain evidence="1">CECT 8869</strain>
    </source>
</reference>
<sequence length="177" mass="19859">MIQVVIKFLKMFLFGITPLLLIAGGSENPVNNLSVDQGAFYFQFSGIKDESMVGKASFQLKNDVDEFGKITKNIELRFVPANGCKADLISFIIASNDNLNRINGTYEIKNLDRLIRQFSGVYGFADINELSELPFFAKDGTIAIHTNRKKTVYGNIEVTYENAEREPLIIKGFFNAN</sequence>
<keyword evidence="2" id="KW-1185">Reference proteome</keyword>
<dbReference type="Proteomes" id="UP001168579">
    <property type="component" value="Unassembled WGS sequence"/>
</dbReference>
<protein>
    <recommendedName>
        <fullName evidence="3">Lipid/polyisoprenoid-binding YceI-like domain-containing protein</fullName>
    </recommendedName>
</protein>
<dbReference type="RefSeq" id="WP_304436051.1">
    <property type="nucleotide sequence ID" value="NZ_JAUKUC010000001.1"/>
</dbReference>
<evidence type="ECO:0008006" key="3">
    <source>
        <dbReference type="Google" id="ProtNLM"/>
    </source>
</evidence>
<proteinExistence type="predicted"/>
<accession>A0ABT8RQ99</accession>
<dbReference type="EMBL" id="JAUKUC010000001">
    <property type="protein sequence ID" value="MDO1513094.1"/>
    <property type="molecule type" value="Genomic_DNA"/>
</dbReference>
<evidence type="ECO:0000313" key="2">
    <source>
        <dbReference type="Proteomes" id="UP001168579"/>
    </source>
</evidence>